<evidence type="ECO:0000256" key="1">
    <source>
        <dbReference type="ARBA" id="ARBA00004141"/>
    </source>
</evidence>
<evidence type="ECO:0000256" key="5">
    <source>
        <dbReference type="ARBA" id="ARBA00022856"/>
    </source>
</evidence>
<dbReference type="Pfam" id="PF03169">
    <property type="entry name" value="OPT"/>
    <property type="match status" value="1"/>
</dbReference>
<accession>A0A9W6T7X9</accession>
<proteinExistence type="inferred from homology"/>
<keyword evidence="8 9" id="KW-0472">Membrane</keyword>
<organism evidence="10 11">
    <name type="scientific">Ambrosiozyma monospora</name>
    <name type="common">Yeast</name>
    <name type="synonym">Endomycopsis monosporus</name>
    <dbReference type="NCBI Taxonomy" id="43982"/>
    <lineage>
        <taxon>Eukaryota</taxon>
        <taxon>Fungi</taxon>
        <taxon>Dikarya</taxon>
        <taxon>Ascomycota</taxon>
        <taxon>Saccharomycotina</taxon>
        <taxon>Pichiomycetes</taxon>
        <taxon>Pichiales</taxon>
        <taxon>Pichiaceae</taxon>
        <taxon>Ambrosiozyma</taxon>
    </lineage>
</organism>
<dbReference type="PANTHER" id="PTHR22601">
    <property type="entry name" value="ISP4 LIKE PROTEIN"/>
    <property type="match status" value="1"/>
</dbReference>
<reference evidence="10" key="1">
    <citation type="submission" date="2023-04" db="EMBL/GenBank/DDBJ databases">
        <title>Ambrosiozyma monospora NBRC 1965.</title>
        <authorList>
            <person name="Ichikawa N."/>
            <person name="Sato H."/>
            <person name="Tonouchi N."/>
        </authorList>
    </citation>
    <scope>NUCLEOTIDE SEQUENCE</scope>
    <source>
        <strain evidence="10">NBRC 1965</strain>
    </source>
</reference>
<evidence type="ECO:0000256" key="9">
    <source>
        <dbReference type="SAM" id="Phobius"/>
    </source>
</evidence>
<dbReference type="Proteomes" id="UP001165063">
    <property type="component" value="Unassembled WGS sequence"/>
</dbReference>
<comment type="caution">
    <text evidence="10">The sequence shown here is derived from an EMBL/GenBank/DDBJ whole genome shotgun (WGS) entry which is preliminary data.</text>
</comment>
<comment type="similarity">
    <text evidence="2">Belongs to the oligopeptide OPT transporter family.</text>
</comment>
<keyword evidence="5" id="KW-0571">Peptide transport</keyword>
<gene>
    <name evidence="10" type="ORF">Amon01_000994500</name>
</gene>
<keyword evidence="7 9" id="KW-1133">Transmembrane helix</keyword>
<keyword evidence="3" id="KW-0813">Transport</keyword>
<evidence type="ECO:0000256" key="3">
    <source>
        <dbReference type="ARBA" id="ARBA00022448"/>
    </source>
</evidence>
<keyword evidence="6" id="KW-0653">Protein transport</keyword>
<dbReference type="OrthoDB" id="9986677at2759"/>
<evidence type="ECO:0000313" key="11">
    <source>
        <dbReference type="Proteomes" id="UP001165063"/>
    </source>
</evidence>
<sequence length="252" mass="29502">MFLYYWFPGYIFQGLSYFSWMTWIKPDNFNLAAVTGSQFGLGFNPIPTFDWNVIIQVYQPLVLPFFSNLQIYIGTFVSGLFILAIYYSKNMFTNYLPINSSRLFTNKGTKFVVSKVITNGRLDEEKYKAYSPPFLCAGNLLVYGAFFACYPLTFCYVLLDQWRLVADAYRMLLKSFMDYCYKLFRHTKLAFANLAHGNIKGFIVELSKIVTDDSHMYEGFDDPFVQMIKKYDEVPDWWFFMVVLLQQVPLSV</sequence>
<dbReference type="InterPro" id="IPR004648">
    <property type="entry name" value="Oligpept_transpt"/>
</dbReference>
<dbReference type="GO" id="GO:0016020">
    <property type="term" value="C:membrane"/>
    <property type="evidence" value="ECO:0007669"/>
    <property type="project" value="UniProtKB-SubCell"/>
</dbReference>
<feature type="transmembrane region" description="Helical" evidence="9">
    <location>
        <begin position="140"/>
        <end position="159"/>
    </location>
</feature>
<evidence type="ECO:0000256" key="4">
    <source>
        <dbReference type="ARBA" id="ARBA00022692"/>
    </source>
</evidence>
<dbReference type="InterPro" id="IPR004813">
    <property type="entry name" value="OPT"/>
</dbReference>
<dbReference type="GO" id="GO:0035673">
    <property type="term" value="F:oligopeptide transmembrane transporter activity"/>
    <property type="evidence" value="ECO:0007669"/>
    <property type="project" value="InterPro"/>
</dbReference>
<evidence type="ECO:0000256" key="8">
    <source>
        <dbReference type="ARBA" id="ARBA00023136"/>
    </source>
</evidence>
<dbReference type="GO" id="GO:0015031">
    <property type="term" value="P:protein transport"/>
    <property type="evidence" value="ECO:0007669"/>
    <property type="project" value="UniProtKB-KW"/>
</dbReference>
<protein>
    <submittedName>
        <fullName evidence="10">Unnamed protein product</fullName>
    </submittedName>
</protein>
<feature type="transmembrane region" description="Helical" evidence="9">
    <location>
        <begin position="69"/>
        <end position="87"/>
    </location>
</feature>
<evidence type="ECO:0000256" key="2">
    <source>
        <dbReference type="ARBA" id="ARBA00008807"/>
    </source>
</evidence>
<name>A0A9W6T7X9_AMBMO</name>
<evidence type="ECO:0000256" key="6">
    <source>
        <dbReference type="ARBA" id="ARBA00022927"/>
    </source>
</evidence>
<dbReference type="EMBL" id="BSXU01014557">
    <property type="protein sequence ID" value="GME81054.1"/>
    <property type="molecule type" value="Genomic_DNA"/>
</dbReference>
<comment type="subcellular location">
    <subcellularLocation>
        <location evidence="1">Membrane</location>
        <topology evidence="1">Multi-pass membrane protein</topology>
    </subcellularLocation>
</comment>
<keyword evidence="4 9" id="KW-0812">Transmembrane</keyword>
<dbReference type="AlphaFoldDB" id="A0A9W6T7X9"/>
<keyword evidence="11" id="KW-1185">Reference proteome</keyword>
<evidence type="ECO:0000256" key="7">
    <source>
        <dbReference type="ARBA" id="ARBA00022989"/>
    </source>
</evidence>
<evidence type="ECO:0000313" key="10">
    <source>
        <dbReference type="EMBL" id="GME81054.1"/>
    </source>
</evidence>